<sequence length="1576" mass="182607">MSKKTILKGSNHYNEWLEKLIINKHINYYEYSEFKNIQPIGSGSYGIINRANWKNFDHFFALKSFSNKLTLEDIIEELKLHQSFDGNENIIRLYGITKIEVGEIQKYYSVLEYADSGSLNTYLDKHFNELNWNDKSRLASQLASAVEFLHNSGLNHCDLHGNSVLIHQKNIKLADFGLSEKIVEESNNTSKLLDVMPYVDPKSFDDKENYEFNKKSDVYSVGVLLWQISSGCRPFHEFDYGPSLILSILNGKREEIIDGTPIEYSKLYTECWKYEPNERPNIQEVILTLKATISPEIIIYNFNVDKGTTVVSESNINVDINNINNNLILNTTSNLNTTSDLNIINTRIISQNHVDSSSIAPIASDQASFSSINLIESIYNEVVDILINYIIKKHDRGITFDQGQELIDKKILQLNQNMNNLIDWLSKNQDESKYNWFLGLFYYYNFGIEENNSTKAFELFTKAANNNYSIAQVYLAKCYYDGFGIDCDNKMGFDWCEKSANNGSIFGKFYLGYCYEFGIGTLNNEKKSAYWYNEASRSGNTTAKLYLANCYKLGRGVDKDEIKSFKYYEMLANQEISDAQLEVGNCLYNGIGTRIDKIQAKYWYEKAANKGNIIAINILKKNYNNIIARDEIENSKKRKLYKILFFKNLNQLGIYYVGKLLLKTNYEKSFYYFQKAAENGCKYAQFNLGECYQLGTGVRKDTRKAFELYKKSAKQEYIGAQFQLSYCYFLGYGTEINKAKAFELVKIMAKNGDNDALLLLGRCYAHGVGVKMDEKKAFEITKKLAEYENQNTIYLSGDKRIKLNKVDDLFFQLLTENKYLNAKVIIGYSYLCGIGTEIRDKQAFKLFKMEEKNGNALVQYHLGSQYIVNNNNETKAFKFFKKSADNGFERSQFQIGICYFKGIGTEVNKTKAIKIIKELADKGNNCCAQNFLGELYEIGRDINKDLKQAVYWYCKAIESRCMAAKYNLGKCYEYGNGIEKDEIKAFEYYKSSADQGHFFAQFQLSECYYKGIGTEINKREAFELYKEAAKMGYYWGYIMLIDCYQNSREEVEKNERMFELYKEAVEKGYDSADCNLNKRYQNEKGVEKDERKTVDLYKEVVEKEYRYAYNKFVHCGIGKGENERNVFTLYNEAVTRGHDWAKCDLADCYLNGKGVEKDERKAFELYKEAAKKGYRWAYDKLVYCYQNGKGVEKNKSKIFELYKEAEKKGYDWAKCDLSECYHNGKGVKRDKRKAFEMYKEAAENGYIWAYNKLGDCYKNGIGVEKDESKAFELYKEVIEKKDFLIYINKYYKRSANQEYLNTQFQLGYCYDKGIGIEVNKTKAFELYNIVVAEKEDKDAQNNLGHLYMKGEVPERDSKKAVYWFQKAVENENIIAYDNLAICYELGIGVDKDKTKAFEFYEKSAEKGYVNAKFHLGYCYVNGIGTKINKIKGFELYNEATEKGNNNLLDQYKLTCENKEETIIKDLNEVNYWYQKSAEYDNKLALYKLGEIYELGKGVNKNEVRAFDYYKQASERGCVYGKYKIGNYFFNGAIVDTNKEKAYNLYKEAAKGGNCDAKKRLALFHKQGGICENLDGK</sequence>
<dbReference type="SMART" id="SM00671">
    <property type="entry name" value="SEL1"/>
    <property type="match status" value="26"/>
</dbReference>
<dbReference type="PANTHER" id="PTHR11102">
    <property type="entry name" value="SEL-1-LIKE PROTEIN"/>
    <property type="match status" value="1"/>
</dbReference>
<dbReference type="Pfam" id="PF08238">
    <property type="entry name" value="Sel1"/>
    <property type="match status" value="23"/>
</dbReference>
<dbReference type="GO" id="GO:0004672">
    <property type="term" value="F:protein kinase activity"/>
    <property type="evidence" value="ECO:0007669"/>
    <property type="project" value="InterPro"/>
</dbReference>
<organism evidence="4 6">
    <name type="scientific">Rhizophagus clarus</name>
    <dbReference type="NCBI Taxonomy" id="94130"/>
    <lineage>
        <taxon>Eukaryota</taxon>
        <taxon>Fungi</taxon>
        <taxon>Fungi incertae sedis</taxon>
        <taxon>Mucoromycota</taxon>
        <taxon>Glomeromycotina</taxon>
        <taxon>Glomeromycetes</taxon>
        <taxon>Glomerales</taxon>
        <taxon>Glomeraceae</taxon>
        <taxon>Rhizophagus</taxon>
    </lineage>
</organism>
<keyword evidence="5" id="KW-0808">Transferase</keyword>
<dbReference type="InterPro" id="IPR050767">
    <property type="entry name" value="Sel1_AlgK"/>
</dbReference>
<dbReference type="Gene3D" id="1.25.40.10">
    <property type="entry name" value="Tetratricopeptide repeat domain"/>
    <property type="match status" value="9"/>
</dbReference>
<dbReference type="EMBL" id="BLAL01000274">
    <property type="protein sequence ID" value="GES98819.1"/>
    <property type="molecule type" value="Genomic_DNA"/>
</dbReference>
<feature type="binding site" evidence="2">
    <location>
        <position position="63"/>
    </location>
    <ligand>
        <name>ATP</name>
        <dbReference type="ChEBI" id="CHEBI:30616"/>
    </ligand>
</feature>
<name>A0A2Z6RMM3_9GLOM</name>
<dbReference type="PROSITE" id="PS00107">
    <property type="entry name" value="PROTEIN_KINASE_ATP"/>
    <property type="match status" value="1"/>
</dbReference>
<dbReference type="SUPFAM" id="SSF56112">
    <property type="entry name" value="Protein kinase-like (PK-like)"/>
    <property type="match status" value="1"/>
</dbReference>
<feature type="domain" description="Protein kinase" evidence="3">
    <location>
        <begin position="34"/>
        <end position="297"/>
    </location>
</feature>
<dbReference type="InterPro" id="IPR006597">
    <property type="entry name" value="Sel1-like"/>
</dbReference>
<comment type="caution">
    <text evidence="4">The sequence shown here is derived from an EMBL/GenBank/DDBJ whole genome shotgun (WGS) entry which is preliminary data.</text>
</comment>
<dbReference type="GO" id="GO:0005524">
    <property type="term" value="F:ATP binding"/>
    <property type="evidence" value="ECO:0007669"/>
    <property type="project" value="UniProtKB-UniRule"/>
</dbReference>
<evidence type="ECO:0000256" key="2">
    <source>
        <dbReference type="PROSITE-ProRule" id="PRU10141"/>
    </source>
</evidence>
<dbReference type="InterPro" id="IPR001245">
    <property type="entry name" value="Ser-Thr/Tyr_kinase_cat_dom"/>
</dbReference>
<comment type="similarity">
    <text evidence="1">Belongs to the sel-1 family.</text>
</comment>
<keyword evidence="5" id="KW-0418">Kinase</keyword>
<evidence type="ECO:0000259" key="3">
    <source>
        <dbReference type="PROSITE" id="PS50011"/>
    </source>
</evidence>
<reference evidence="5" key="2">
    <citation type="submission" date="2019-10" db="EMBL/GenBank/DDBJ databases">
        <title>Conservation and host-specific expression of non-tandemly repeated heterogenous ribosome RNA gene in arbuscular mycorrhizal fungi.</title>
        <authorList>
            <person name="Maeda T."/>
            <person name="Kobayashi Y."/>
            <person name="Nakagawa T."/>
            <person name="Ezawa T."/>
            <person name="Yamaguchi K."/>
            <person name="Bino T."/>
            <person name="Nishimoto Y."/>
            <person name="Shigenobu S."/>
            <person name="Kawaguchi M."/>
        </authorList>
    </citation>
    <scope>NUCLEOTIDE SEQUENCE</scope>
    <source>
        <strain evidence="5">HR1</strain>
    </source>
</reference>
<keyword evidence="2" id="KW-0067">ATP-binding</keyword>
<dbReference type="Proteomes" id="UP000615446">
    <property type="component" value="Unassembled WGS sequence"/>
</dbReference>
<dbReference type="InterPro" id="IPR011009">
    <property type="entry name" value="Kinase-like_dom_sf"/>
</dbReference>
<dbReference type="InterPro" id="IPR000719">
    <property type="entry name" value="Prot_kinase_dom"/>
</dbReference>
<gene>
    <name evidence="5" type="ORF">RCL2_002535100</name>
    <name evidence="4" type="ORF">RclHR1_05290012</name>
</gene>
<dbReference type="EMBL" id="BEXD01003903">
    <property type="protein sequence ID" value="GBC03724.1"/>
    <property type="molecule type" value="Genomic_DNA"/>
</dbReference>
<dbReference type="InterPro" id="IPR017441">
    <property type="entry name" value="Protein_kinase_ATP_BS"/>
</dbReference>
<evidence type="ECO:0000313" key="6">
    <source>
        <dbReference type="Proteomes" id="UP000247702"/>
    </source>
</evidence>
<accession>A0A2Z6RMM3</accession>
<dbReference type="PANTHER" id="PTHR11102:SF160">
    <property type="entry name" value="ERAD-ASSOCIATED E3 UBIQUITIN-PROTEIN LIGASE COMPONENT HRD3"/>
    <property type="match status" value="1"/>
</dbReference>
<dbReference type="STRING" id="94130.A0A2Z6RMM3"/>
<dbReference type="SUPFAM" id="SSF81901">
    <property type="entry name" value="HCP-like"/>
    <property type="match status" value="7"/>
</dbReference>
<keyword evidence="2" id="KW-0547">Nucleotide-binding</keyword>
<keyword evidence="6" id="KW-1185">Reference proteome</keyword>
<evidence type="ECO:0000313" key="5">
    <source>
        <dbReference type="EMBL" id="GES98819.1"/>
    </source>
</evidence>
<reference evidence="4 6" key="1">
    <citation type="submission" date="2017-11" db="EMBL/GenBank/DDBJ databases">
        <title>The genome of Rhizophagus clarus HR1 reveals common genetic basis of auxotrophy among arbuscular mycorrhizal fungi.</title>
        <authorList>
            <person name="Kobayashi Y."/>
        </authorList>
    </citation>
    <scope>NUCLEOTIDE SEQUENCE [LARGE SCALE GENOMIC DNA]</scope>
    <source>
        <strain evidence="4 6">HR1</strain>
    </source>
</reference>
<evidence type="ECO:0000256" key="1">
    <source>
        <dbReference type="ARBA" id="ARBA00038101"/>
    </source>
</evidence>
<dbReference type="Pfam" id="PF07714">
    <property type="entry name" value="PK_Tyr_Ser-Thr"/>
    <property type="match status" value="1"/>
</dbReference>
<dbReference type="OrthoDB" id="272077at2759"/>
<dbReference type="PROSITE" id="PS50011">
    <property type="entry name" value="PROTEIN_KINASE_DOM"/>
    <property type="match status" value="1"/>
</dbReference>
<protein>
    <submittedName>
        <fullName evidence="5">Kinase-like domain-containing protein</fullName>
    </submittedName>
</protein>
<proteinExistence type="inferred from homology"/>
<dbReference type="InterPro" id="IPR011990">
    <property type="entry name" value="TPR-like_helical_dom_sf"/>
</dbReference>
<evidence type="ECO:0000313" key="4">
    <source>
        <dbReference type="EMBL" id="GBC03724.1"/>
    </source>
</evidence>
<dbReference type="Proteomes" id="UP000247702">
    <property type="component" value="Unassembled WGS sequence"/>
</dbReference>
<dbReference type="Gene3D" id="1.10.510.10">
    <property type="entry name" value="Transferase(Phosphotransferase) domain 1"/>
    <property type="match status" value="1"/>
</dbReference>